<evidence type="ECO:0000313" key="2">
    <source>
        <dbReference type="Proteomes" id="UP000663882"/>
    </source>
</evidence>
<name>A0A815A7Q2_9BILA</name>
<organism evidence="1 2">
    <name type="scientific">Rotaria sordida</name>
    <dbReference type="NCBI Taxonomy" id="392033"/>
    <lineage>
        <taxon>Eukaryota</taxon>
        <taxon>Metazoa</taxon>
        <taxon>Spiralia</taxon>
        <taxon>Gnathifera</taxon>
        <taxon>Rotifera</taxon>
        <taxon>Eurotatoria</taxon>
        <taxon>Bdelloidea</taxon>
        <taxon>Philodinida</taxon>
        <taxon>Philodinidae</taxon>
        <taxon>Rotaria</taxon>
    </lineage>
</organism>
<protein>
    <submittedName>
        <fullName evidence="1">Uncharacterized protein</fullName>
    </submittedName>
</protein>
<comment type="caution">
    <text evidence="1">The sequence shown here is derived from an EMBL/GenBank/DDBJ whole genome shotgun (WGS) entry which is preliminary data.</text>
</comment>
<dbReference type="OrthoDB" id="10010386at2759"/>
<reference evidence="1" key="1">
    <citation type="submission" date="2021-02" db="EMBL/GenBank/DDBJ databases">
        <authorList>
            <person name="Nowell W R."/>
        </authorList>
    </citation>
    <scope>NUCLEOTIDE SEQUENCE</scope>
</reference>
<dbReference type="Proteomes" id="UP000663882">
    <property type="component" value="Unassembled WGS sequence"/>
</dbReference>
<evidence type="ECO:0000313" key="1">
    <source>
        <dbReference type="EMBL" id="CAF1251099.1"/>
    </source>
</evidence>
<sequence>MNEIRQLCTTSSSPGKHLDEILALFHACPPQHLLSSLSLIGQSISCMSIEQLDINIINHQIFLIIRQWSERLLQLWLINGTLNGNEYRAMFYIHQLFKLLSEWLIEQDNLILNNKNKELIKTTMNNLFLEENFLNTLCRVINQLIKTENDEQHSLVTSHLSDDEDHLSPDDIQLQTETSDIQAEQADVIDVLFRCVNCLLNLYSHPILINNSIIHKILTPCIINCLNSSLFIQLSTEFLRQNITSDKINIRSIFLLFTCLDYCTTSTKITSTLQLLPLINKILHIWCEIPQNSDDDISLLIIHLIAFINQLVLINKEAIIRENLCASLLPHFEILCQTPNLIDDIASLLIIICSTKNGKRHLRHLGFVQHILYETKRCIQLWHPLALLITQHDLYQTSLFKRLIHLLIQRTINVFQSLATTSNDTSFDSISPSSKNQIAIAAIEWFVLLRTSFLSFTMIVDELINSTKKVNLINMLIDTILFVQQDDDILPKLIDVMIELLWTFSFSTSTNIHNNLQKHIDLCRWLKTNITDSILSIRIASQAILFSLDSNNKNTIRTTLSRGCSIPKNILICMFNADESHHELCITLRDRLQIEQQYTVELIITSTCQSIDSLIHLINRSSICLFCASTQMKYDNLSQFIYHYILIQAFKIPLLTILIEHECELDGNWLENIPIIDIQSILKEIQRYLNPTDDNHTRLSSRTSVVSSISRIYNTNSDEIRNQTYSYMHRPVSYWSSDDVSQWCETTQSNFDTLRPLVTRLNGSALVHLAEIISIEPASMYHSLNNELQQRTGISVPLTEYVSLKSELQHLLKNKQNEHIISNSIENNLKKKKCKHSRFCTLF</sequence>
<proteinExistence type="predicted"/>
<dbReference type="EMBL" id="CAJNOO010002262">
    <property type="protein sequence ID" value="CAF1251099.1"/>
    <property type="molecule type" value="Genomic_DNA"/>
</dbReference>
<dbReference type="AlphaFoldDB" id="A0A815A7Q2"/>
<gene>
    <name evidence="1" type="ORF">RFH988_LOCUS27175</name>
</gene>
<accession>A0A815A7Q2</accession>